<feature type="domain" description="FHA" evidence="3">
    <location>
        <begin position="119"/>
        <end position="173"/>
    </location>
</feature>
<dbReference type="Proteomes" id="UP000316252">
    <property type="component" value="Unassembled WGS sequence"/>
</dbReference>
<comment type="caution">
    <text evidence="4">The sequence shown here is derived from an EMBL/GenBank/DDBJ whole genome shotgun (WGS) entry which is preliminary data.</text>
</comment>
<dbReference type="EMBL" id="VHQG01000002">
    <property type="protein sequence ID" value="TPW76613.1"/>
    <property type="molecule type" value="Genomic_DNA"/>
</dbReference>
<organism evidence="4 5">
    <name type="scientific">Schumannella soli</name>
    <dbReference type="NCBI Taxonomy" id="2590779"/>
    <lineage>
        <taxon>Bacteria</taxon>
        <taxon>Bacillati</taxon>
        <taxon>Actinomycetota</taxon>
        <taxon>Actinomycetes</taxon>
        <taxon>Micrococcales</taxon>
        <taxon>Microbacteriaceae</taxon>
        <taxon>Schumannella</taxon>
    </lineage>
</organism>
<dbReference type="InterPro" id="IPR000253">
    <property type="entry name" value="FHA_dom"/>
</dbReference>
<evidence type="ECO:0000256" key="1">
    <source>
        <dbReference type="ARBA" id="ARBA00022553"/>
    </source>
</evidence>
<dbReference type="PROSITE" id="PS50006">
    <property type="entry name" value="FHA_DOMAIN"/>
    <property type="match status" value="1"/>
</dbReference>
<dbReference type="AlphaFoldDB" id="A0A506Y3W0"/>
<reference evidence="4 5" key="1">
    <citation type="submission" date="2019-06" db="EMBL/GenBank/DDBJ databases">
        <authorList>
            <person name="Li F."/>
        </authorList>
    </citation>
    <scope>NUCLEOTIDE SEQUENCE [LARGE SCALE GENOMIC DNA]</scope>
    <source>
        <strain evidence="4 5">10F1D-1</strain>
    </source>
</reference>
<feature type="compositionally biased region" description="Pro residues" evidence="2">
    <location>
        <begin position="23"/>
        <end position="36"/>
    </location>
</feature>
<protein>
    <submittedName>
        <fullName evidence="4">FHA domain-containing protein</fullName>
    </submittedName>
</protein>
<evidence type="ECO:0000259" key="3">
    <source>
        <dbReference type="PROSITE" id="PS50006"/>
    </source>
</evidence>
<dbReference type="InterPro" id="IPR008984">
    <property type="entry name" value="SMAD_FHA_dom_sf"/>
</dbReference>
<name>A0A506Y3W0_9MICO</name>
<proteinExistence type="predicted"/>
<evidence type="ECO:0000256" key="2">
    <source>
        <dbReference type="SAM" id="MobiDB-lite"/>
    </source>
</evidence>
<evidence type="ECO:0000313" key="4">
    <source>
        <dbReference type="EMBL" id="TPW76613.1"/>
    </source>
</evidence>
<accession>A0A506Y3W0</accession>
<dbReference type="SUPFAM" id="SSF49879">
    <property type="entry name" value="SMAD/FHA domain"/>
    <property type="match status" value="1"/>
</dbReference>
<sequence>MPSSPGAPALDEPPLAASSLPSAPAPAPTPASPSPEPVASIPLPAPAAPSAPSAEPLLPVPDIPVARPQFAPGLPQLPDGQREVAIDLEDTRLVSRAPRPASWVLQFSTGESFTVSGSGLIGRNPSAQPAEFMDQLVPLFDAGKSVSKTHLEFGQDSGRFWVSDRYSTNGTVIRPPDSEPRRCEPGRRYLVSRGTRVDIGEQFFVVS</sequence>
<feature type="compositionally biased region" description="Low complexity" evidence="2">
    <location>
        <begin position="1"/>
        <end position="22"/>
    </location>
</feature>
<keyword evidence="1" id="KW-0597">Phosphoprotein</keyword>
<feature type="region of interest" description="Disordered" evidence="2">
    <location>
        <begin position="1"/>
        <end position="78"/>
    </location>
</feature>
<gene>
    <name evidence="4" type="ORF">FJ657_09230</name>
</gene>
<dbReference type="OrthoDB" id="3254248at2"/>
<dbReference type="Gene3D" id="2.60.200.20">
    <property type="match status" value="1"/>
</dbReference>
<dbReference type="Pfam" id="PF00498">
    <property type="entry name" value="FHA"/>
    <property type="match status" value="1"/>
</dbReference>
<evidence type="ECO:0000313" key="5">
    <source>
        <dbReference type="Proteomes" id="UP000316252"/>
    </source>
</evidence>
<keyword evidence="5" id="KW-1185">Reference proteome</keyword>